<dbReference type="PRINTS" id="PR00412">
    <property type="entry name" value="EPOXHYDRLASE"/>
</dbReference>
<dbReference type="Gene3D" id="3.40.50.1820">
    <property type="entry name" value="alpha/beta hydrolase"/>
    <property type="match status" value="1"/>
</dbReference>
<dbReference type="STRING" id="1073574.GOARA_063_01210"/>
<organism evidence="3 4">
    <name type="scientific">Gordonia araii NBRC 100433</name>
    <dbReference type="NCBI Taxonomy" id="1073574"/>
    <lineage>
        <taxon>Bacteria</taxon>
        <taxon>Bacillati</taxon>
        <taxon>Actinomycetota</taxon>
        <taxon>Actinomycetes</taxon>
        <taxon>Mycobacteriales</taxon>
        <taxon>Gordoniaceae</taxon>
        <taxon>Gordonia</taxon>
    </lineage>
</organism>
<dbReference type="SUPFAM" id="SSF53474">
    <property type="entry name" value="alpha/beta-Hydrolases"/>
    <property type="match status" value="1"/>
</dbReference>
<accession>G7H4Z7</accession>
<gene>
    <name evidence="3" type="ORF">GOARA_063_01210</name>
</gene>
<feature type="domain" description="AB hydrolase-1" evidence="2">
    <location>
        <begin position="27"/>
        <end position="133"/>
    </location>
</feature>
<sequence>MTTTKSQIHLGDLAFDVAVGGPEDGAPVLLLHGFPHDSACFDGVLEPLHDAGLRTITFDQRGYSPGARPADVDDYGLDHLVGDAIGVLDHLGVERCLLVGHDWGGIVGWHLAARHPERFTGYVAVSTGHPSAVSAALVSGSDQRERSAYIKTFTSDEAEEKLLARNAVLLRRTCPRDAVVKMQEPGALTAALNWYRATFSGDIATKTACGRVTIPTTMVWSDADSALGREQAEGSGDFVDADYRFVELTGVDHWVPENAPQELAAAIIARANA</sequence>
<dbReference type="EMBL" id="BAEE01000063">
    <property type="protein sequence ID" value="GAB10922.1"/>
    <property type="molecule type" value="Genomic_DNA"/>
</dbReference>
<dbReference type="InterPro" id="IPR029058">
    <property type="entry name" value="AB_hydrolase_fold"/>
</dbReference>
<evidence type="ECO:0000313" key="4">
    <source>
        <dbReference type="Proteomes" id="UP000035088"/>
    </source>
</evidence>
<keyword evidence="1 3" id="KW-0378">Hydrolase</keyword>
<dbReference type="GO" id="GO:0016787">
    <property type="term" value="F:hydrolase activity"/>
    <property type="evidence" value="ECO:0007669"/>
    <property type="project" value="UniProtKB-KW"/>
</dbReference>
<dbReference type="InterPro" id="IPR000073">
    <property type="entry name" value="AB_hydrolase_1"/>
</dbReference>
<dbReference type="AlphaFoldDB" id="G7H4Z7"/>
<dbReference type="OrthoDB" id="2987348at2"/>
<proteinExistence type="predicted"/>
<dbReference type="Proteomes" id="UP000035088">
    <property type="component" value="Unassembled WGS sequence"/>
</dbReference>
<comment type="caution">
    <text evidence="3">The sequence shown here is derived from an EMBL/GenBank/DDBJ whole genome shotgun (WGS) entry which is preliminary data.</text>
</comment>
<dbReference type="InterPro" id="IPR000639">
    <property type="entry name" value="Epox_hydrolase-like"/>
</dbReference>
<dbReference type="PANTHER" id="PTHR43329">
    <property type="entry name" value="EPOXIDE HYDROLASE"/>
    <property type="match status" value="1"/>
</dbReference>
<evidence type="ECO:0000259" key="2">
    <source>
        <dbReference type="Pfam" id="PF00561"/>
    </source>
</evidence>
<keyword evidence="4" id="KW-1185">Reference proteome</keyword>
<evidence type="ECO:0000256" key="1">
    <source>
        <dbReference type="ARBA" id="ARBA00022801"/>
    </source>
</evidence>
<name>G7H4Z7_9ACTN</name>
<reference evidence="3 4" key="1">
    <citation type="submission" date="2011-11" db="EMBL/GenBank/DDBJ databases">
        <title>Whole genome shotgun sequence of Gordonia araii NBRC 100433.</title>
        <authorList>
            <person name="Yoshida Y."/>
            <person name="Hosoyama A."/>
            <person name="Tsuchikane K."/>
            <person name="Katsumata H."/>
            <person name="Yamazaki S."/>
            <person name="Fujita N."/>
        </authorList>
    </citation>
    <scope>NUCLEOTIDE SEQUENCE [LARGE SCALE GENOMIC DNA]</scope>
    <source>
        <strain evidence="3 4">NBRC 100433</strain>
    </source>
</reference>
<dbReference type="Pfam" id="PF00561">
    <property type="entry name" value="Abhydrolase_1"/>
    <property type="match status" value="1"/>
</dbReference>
<protein>
    <submittedName>
        <fullName evidence="3">Putative epoxide hydrolase</fullName>
    </submittedName>
</protein>
<evidence type="ECO:0000313" key="3">
    <source>
        <dbReference type="EMBL" id="GAB10922.1"/>
    </source>
</evidence>
<dbReference type="RefSeq" id="WP_007322997.1">
    <property type="nucleotide sequence ID" value="NZ_BAEE01000063.1"/>
</dbReference>